<dbReference type="InterPro" id="IPR004843">
    <property type="entry name" value="Calcineurin-like_PHP"/>
</dbReference>
<evidence type="ECO:0000313" key="3">
    <source>
        <dbReference type="Proteomes" id="UP000238196"/>
    </source>
</evidence>
<name>A0A2S5KIL0_9PROT</name>
<evidence type="ECO:0000313" key="2">
    <source>
        <dbReference type="EMBL" id="PPC74618.1"/>
    </source>
</evidence>
<dbReference type="EMBL" id="PRLP01000143">
    <property type="protein sequence ID" value="PPC74618.1"/>
    <property type="molecule type" value="Genomic_DNA"/>
</dbReference>
<protein>
    <submittedName>
        <fullName evidence="2">Metallophosphoesterase</fullName>
    </submittedName>
</protein>
<dbReference type="InterPro" id="IPR050126">
    <property type="entry name" value="Ap4A_hydrolase"/>
</dbReference>
<dbReference type="PANTHER" id="PTHR42850">
    <property type="entry name" value="METALLOPHOSPHOESTERASE"/>
    <property type="match status" value="1"/>
</dbReference>
<dbReference type="OrthoDB" id="9807890at2"/>
<dbReference type="AlphaFoldDB" id="A0A2S5KIL0"/>
<dbReference type="Pfam" id="PF00149">
    <property type="entry name" value="Metallophos"/>
    <property type="match status" value="1"/>
</dbReference>
<dbReference type="PANTHER" id="PTHR42850:SF7">
    <property type="entry name" value="BIS(5'-NUCLEOSYL)-TETRAPHOSPHATASE PRPE [ASYMMETRICAL]"/>
    <property type="match status" value="1"/>
</dbReference>
<dbReference type="GO" id="GO:0016791">
    <property type="term" value="F:phosphatase activity"/>
    <property type="evidence" value="ECO:0007669"/>
    <property type="project" value="TreeGrafter"/>
</dbReference>
<sequence>MIFYDLIGDIHGHAHALKALLKCLGYTRNRGVWQQPGRQVIFLGDLIDRGPQQREVLRIVRSMIDEGHALAVMGNHEFNALAYATPDPEHPGEHLRRHTVKNRHQHHAFLSQLREGSAAYKDAINWFWQLPLYLDLQGLRVIHACWHPEHINVMEQLTRGSARLTPELLIQASRSDSPVYEAVETLLKGLEMDLPEGSQYLDKDGNPRTQLRVRWWDQQALTYRQLALISDHKRHLIPNDPVAPDFLPGYDQCKPVFFGHYWMTGRPVPLNDHIACLDYSVAARHGGKLCAYRWEGEKYLKERNFIWV</sequence>
<dbReference type="SUPFAM" id="SSF56300">
    <property type="entry name" value="Metallo-dependent phosphatases"/>
    <property type="match status" value="1"/>
</dbReference>
<dbReference type="Gene3D" id="3.60.21.10">
    <property type="match status" value="1"/>
</dbReference>
<gene>
    <name evidence="2" type="ORF">C4K68_25215</name>
</gene>
<reference evidence="2 3" key="1">
    <citation type="submission" date="2018-02" db="EMBL/GenBank/DDBJ databases">
        <title>novel marine gammaproteobacteria from coastal saline agro ecosystem.</title>
        <authorList>
            <person name="Krishnan R."/>
            <person name="Ramesh Kumar N."/>
        </authorList>
    </citation>
    <scope>NUCLEOTIDE SEQUENCE [LARGE SCALE GENOMIC DNA]</scope>
    <source>
        <strain evidence="2 3">228</strain>
    </source>
</reference>
<accession>A0A2S5KIL0</accession>
<evidence type="ECO:0000259" key="1">
    <source>
        <dbReference type="Pfam" id="PF00149"/>
    </source>
</evidence>
<dbReference type="GO" id="GO:0005737">
    <property type="term" value="C:cytoplasm"/>
    <property type="evidence" value="ECO:0007669"/>
    <property type="project" value="TreeGrafter"/>
</dbReference>
<dbReference type="Proteomes" id="UP000238196">
    <property type="component" value="Unassembled WGS sequence"/>
</dbReference>
<organism evidence="2 3">
    <name type="scientific">Proteobacteria bacterium 228</name>
    <dbReference type="NCBI Taxonomy" id="2083153"/>
    <lineage>
        <taxon>Bacteria</taxon>
        <taxon>Pseudomonadati</taxon>
        <taxon>Pseudomonadota</taxon>
    </lineage>
</organism>
<proteinExistence type="predicted"/>
<feature type="domain" description="Calcineurin-like phosphoesterase" evidence="1">
    <location>
        <begin position="6"/>
        <end position="96"/>
    </location>
</feature>
<comment type="caution">
    <text evidence="2">The sequence shown here is derived from an EMBL/GenBank/DDBJ whole genome shotgun (WGS) entry which is preliminary data.</text>
</comment>
<dbReference type="InterPro" id="IPR029052">
    <property type="entry name" value="Metallo-depent_PP-like"/>
</dbReference>